<evidence type="ECO:0000313" key="3">
    <source>
        <dbReference type="Proteomes" id="UP001153365"/>
    </source>
</evidence>
<keyword evidence="1" id="KW-1133">Transmembrane helix</keyword>
<dbReference type="Proteomes" id="UP001153365">
    <property type="component" value="Unassembled WGS sequence"/>
</dbReference>
<feature type="transmembrane region" description="Helical" evidence="1">
    <location>
        <begin position="245"/>
        <end position="267"/>
    </location>
</feature>
<reference evidence="2" key="1">
    <citation type="submission" date="2022-06" db="EMBL/GenBank/DDBJ databases">
        <authorList>
            <consortium name="SYNGENTA / RWTH Aachen University"/>
        </authorList>
    </citation>
    <scope>NUCLEOTIDE SEQUENCE</scope>
</reference>
<accession>A0AAV0AIV6</accession>
<keyword evidence="1" id="KW-0812">Transmembrane</keyword>
<organism evidence="2 3">
    <name type="scientific">Phakopsora pachyrhizi</name>
    <name type="common">Asian soybean rust disease fungus</name>
    <dbReference type="NCBI Taxonomy" id="170000"/>
    <lineage>
        <taxon>Eukaryota</taxon>
        <taxon>Fungi</taxon>
        <taxon>Dikarya</taxon>
        <taxon>Basidiomycota</taxon>
        <taxon>Pucciniomycotina</taxon>
        <taxon>Pucciniomycetes</taxon>
        <taxon>Pucciniales</taxon>
        <taxon>Phakopsoraceae</taxon>
        <taxon>Phakopsora</taxon>
    </lineage>
</organism>
<dbReference type="AlphaFoldDB" id="A0AAV0AIV6"/>
<keyword evidence="1" id="KW-0472">Membrane</keyword>
<sequence>MPRSLSHSRRFRRFAHSQPAANWKPRVSSPLTCEVRFSECDEKATEENHNASRLSINILSEELPAQRVGIFSICFALLIDCTMSVWLCRVALDSILTLRALFAAIPAPFNKPGTVLLCKSSDLFLSMRDYPVLSPTQPLTSLDRLPWNCSFLPQLIVIGGQSDSLAKLAPAIFACTITLKLAFGFLALRTSSSTASPSSYLKLSALLHLLLSYTSFIYTRVHVDLLLHRYPNFEKLLRVSSECTFFLAGVAVCLCLLSLVVVPILWIGSRVGKNPEPTLPTVNTQAFSSYEREYKYEKHGCLSAISKQKKRALCSKF</sequence>
<evidence type="ECO:0000256" key="1">
    <source>
        <dbReference type="SAM" id="Phobius"/>
    </source>
</evidence>
<proteinExistence type="predicted"/>
<dbReference type="EMBL" id="CALTRL010000505">
    <property type="protein sequence ID" value="CAH7668378.1"/>
    <property type="molecule type" value="Genomic_DNA"/>
</dbReference>
<comment type="caution">
    <text evidence="2">The sequence shown here is derived from an EMBL/GenBank/DDBJ whole genome shotgun (WGS) entry which is preliminary data.</text>
</comment>
<keyword evidence="3" id="KW-1185">Reference proteome</keyword>
<gene>
    <name evidence="2" type="ORF">PPACK8108_LOCUS2884</name>
</gene>
<evidence type="ECO:0000313" key="2">
    <source>
        <dbReference type="EMBL" id="CAH7668378.1"/>
    </source>
</evidence>
<name>A0AAV0AIV6_PHAPC</name>
<protein>
    <submittedName>
        <fullName evidence="2">Uncharacterized protein</fullName>
    </submittedName>
</protein>